<dbReference type="AlphaFoldDB" id="A0A167TDL3"/>
<dbReference type="Gene3D" id="3.40.50.10470">
    <property type="entry name" value="Translation initiation factor eif-2b, domain 2"/>
    <property type="match status" value="1"/>
</dbReference>
<dbReference type="OrthoDB" id="206213at2759"/>
<evidence type="ECO:0000256" key="1">
    <source>
        <dbReference type="ARBA" id="ARBA00007251"/>
    </source>
</evidence>
<dbReference type="CDD" id="cd18872">
    <property type="entry name" value="NUDIX_eIF-2B"/>
    <property type="match status" value="1"/>
</dbReference>
<dbReference type="SUPFAM" id="SSF100950">
    <property type="entry name" value="NagB/RpiA/CoA transferase-like"/>
    <property type="match status" value="1"/>
</dbReference>
<dbReference type="InterPro" id="IPR000086">
    <property type="entry name" value="NUDIX_hydrolase_dom"/>
</dbReference>
<comment type="caution">
    <text evidence="5">The sequence shown here is derived from an EMBL/GenBank/DDBJ whole genome shotgun (WGS) entry which is preliminary data.</text>
</comment>
<dbReference type="InterPro" id="IPR015797">
    <property type="entry name" value="NUDIX_hydrolase-like_dom_sf"/>
</dbReference>
<dbReference type="Proteomes" id="UP000076874">
    <property type="component" value="Unassembled WGS sequence"/>
</dbReference>
<dbReference type="PANTHER" id="PTHR43475">
    <property type="entry name" value="METHYLTHIORIBOSE-1-PHOSPHATE ISOMERASE"/>
    <property type="match status" value="1"/>
</dbReference>
<feature type="domain" description="Nudix hydrolase" evidence="4">
    <location>
        <begin position="14"/>
        <end position="161"/>
    </location>
</feature>
<evidence type="ECO:0000313" key="6">
    <source>
        <dbReference type="Proteomes" id="UP000076874"/>
    </source>
</evidence>
<evidence type="ECO:0000256" key="2">
    <source>
        <dbReference type="RuleBase" id="RU003814"/>
    </source>
</evidence>
<dbReference type="Gene3D" id="3.90.79.10">
    <property type="entry name" value="Nucleoside Triphosphate Pyrophosphohydrolase"/>
    <property type="match status" value="1"/>
</dbReference>
<name>A0A167TDL3_9HYPO</name>
<dbReference type="InterPro" id="IPR042529">
    <property type="entry name" value="IF_2B-like_C"/>
</dbReference>
<dbReference type="SUPFAM" id="SSF55811">
    <property type="entry name" value="Nudix"/>
    <property type="match status" value="1"/>
</dbReference>
<dbReference type="Pfam" id="PF00293">
    <property type="entry name" value="NUDIX"/>
    <property type="match status" value="1"/>
</dbReference>
<dbReference type="InterPro" id="IPR037171">
    <property type="entry name" value="NagB/RpiA_transferase-like"/>
</dbReference>
<dbReference type="InterPro" id="IPR000649">
    <property type="entry name" value="IF-2B-related"/>
</dbReference>
<dbReference type="Pfam" id="PF01008">
    <property type="entry name" value="IF-2B"/>
    <property type="match status" value="1"/>
</dbReference>
<evidence type="ECO:0000313" key="5">
    <source>
        <dbReference type="EMBL" id="OAA60494.1"/>
    </source>
</evidence>
<dbReference type="GO" id="GO:0019509">
    <property type="term" value="P:L-methionine salvage from methylthioadenosine"/>
    <property type="evidence" value="ECO:0007669"/>
    <property type="project" value="TreeGrafter"/>
</dbReference>
<protein>
    <submittedName>
        <fullName evidence="5">DUF21 and cbs domain containing protein</fullName>
    </submittedName>
</protein>
<dbReference type="PROSITE" id="PS51462">
    <property type="entry name" value="NUDIX"/>
    <property type="match status" value="1"/>
</dbReference>
<reference evidence="5 6" key="1">
    <citation type="journal article" date="2016" name="Genome Biol. Evol.">
        <title>Divergent and convergent evolution of fungal pathogenicity.</title>
        <authorList>
            <person name="Shang Y."/>
            <person name="Xiao G."/>
            <person name="Zheng P."/>
            <person name="Cen K."/>
            <person name="Zhan S."/>
            <person name="Wang C."/>
        </authorList>
    </citation>
    <scope>NUCLEOTIDE SEQUENCE [LARGE SCALE GENOMIC DNA]</scope>
    <source>
        <strain evidence="5 6">RCEF 264</strain>
    </source>
</reference>
<dbReference type="EMBL" id="AZHD01000009">
    <property type="protein sequence ID" value="OAA60494.1"/>
    <property type="molecule type" value="Genomic_DNA"/>
</dbReference>
<dbReference type="PANTHER" id="PTHR43475:SF3">
    <property type="entry name" value="TRANSLATION INITIATION FACTOR EIF-2B SUBUNIT FAMILY PROTEIN (AFU_ORTHOLOGUE AFUA_2G14290)"/>
    <property type="match status" value="1"/>
</dbReference>
<organism evidence="5 6">
    <name type="scientific">Niveomyces insectorum RCEF 264</name>
    <dbReference type="NCBI Taxonomy" id="1081102"/>
    <lineage>
        <taxon>Eukaryota</taxon>
        <taxon>Fungi</taxon>
        <taxon>Dikarya</taxon>
        <taxon>Ascomycota</taxon>
        <taxon>Pezizomycotina</taxon>
        <taxon>Sordariomycetes</taxon>
        <taxon>Hypocreomycetidae</taxon>
        <taxon>Hypocreales</taxon>
        <taxon>Cordycipitaceae</taxon>
        <taxon>Niveomyces</taxon>
    </lineage>
</organism>
<dbReference type="STRING" id="1081102.A0A167TDL3"/>
<proteinExistence type="inferred from homology"/>
<dbReference type="GO" id="GO:0046523">
    <property type="term" value="F:S-methyl-5-thioribose-1-phosphate isomerase activity"/>
    <property type="evidence" value="ECO:0007669"/>
    <property type="project" value="TreeGrafter"/>
</dbReference>
<keyword evidence="6" id="KW-1185">Reference proteome</keyword>
<evidence type="ECO:0000259" key="4">
    <source>
        <dbReference type="PROSITE" id="PS51462"/>
    </source>
</evidence>
<feature type="region of interest" description="Disordered" evidence="3">
    <location>
        <begin position="216"/>
        <end position="235"/>
    </location>
</feature>
<comment type="similarity">
    <text evidence="1 2">Belongs to the eIF-2B alpha/beta/delta subunits family.</text>
</comment>
<evidence type="ECO:0000256" key="3">
    <source>
        <dbReference type="SAM" id="MobiDB-lite"/>
    </source>
</evidence>
<sequence>MATSSAGSSNAVLKKRAVVSSFILKYPEEGGKPEVALFKRSDKVNTYQHHWAPISGSIEKDDPSPLAAAWRELREETTLTPASLELVRQGKSYTFGDPSVGREWTIYPFVYRLKSAAAASAAQSAIQTDWEHEAWAWYDPLAVEDTEAFGGVPHLAKSLRRAYFEKDLGSAPGSAGAVLARGLDRLKNDHQSGARQLAGVALGVLKDVVQALDLGTSAGSSSPSSPSNVSNAATAAPMPPSFAAVDRWWAQVRFAAWHIWKNGRESMGAAILSVLLDALASMEETLQHHHGHAGGSSHCHGALRDAVVKDLDERIAQRASAASAEPVAAALLQYLETQFLGDGDGHGALSVLTLSESSTIAQCLQHVAARSRFASLDLRVLESRPLFEGVSLGASLVQFVEDKGADSTGGAAIPVQVTLYTDASAALAAEGVDVVLLGADRIAASGAVSNKTGSLPAVLSAKQQQQQQSAGVKVVVLGETEKIATPGDPHAHVVEDNDPVQVTRAWHSGDNSTRVRSAGDRLDRALATGGDDKSNNTAVHVRVHNIFFEWVPPALVDAYVTEQGRWSVEDISRHSAALGEKEARFFQDL</sequence>
<accession>A0A167TDL3</accession>
<gene>
    <name evidence="5" type="ORF">SPI_05618</name>
</gene>